<evidence type="ECO:0000259" key="9">
    <source>
        <dbReference type="Pfam" id="PF04535"/>
    </source>
</evidence>
<keyword evidence="6 8" id="KW-1133">Transmembrane helix</keyword>
<comment type="subcellular location">
    <subcellularLocation>
        <location evidence="1 8">Cell membrane</location>
        <topology evidence="1 8">Multi-pass membrane protein</topology>
    </subcellularLocation>
</comment>
<keyword evidence="11" id="KW-1185">Reference proteome</keyword>
<feature type="transmembrane region" description="Helical" evidence="8">
    <location>
        <begin position="147"/>
        <end position="169"/>
    </location>
</feature>
<comment type="similarity">
    <text evidence="2 8">Belongs to the Casparian strip membrane proteins (CASP) family.</text>
</comment>
<evidence type="ECO:0000313" key="10">
    <source>
        <dbReference type="EMBL" id="CAI9754031.1"/>
    </source>
</evidence>
<evidence type="ECO:0000256" key="6">
    <source>
        <dbReference type="ARBA" id="ARBA00022989"/>
    </source>
</evidence>
<evidence type="ECO:0000256" key="4">
    <source>
        <dbReference type="ARBA" id="ARBA00022475"/>
    </source>
</evidence>
<name>A0AAD2DJV6_9LAMI</name>
<feature type="transmembrane region" description="Helical" evidence="8">
    <location>
        <begin position="64"/>
        <end position="88"/>
    </location>
</feature>
<comment type="subunit">
    <text evidence="3 8">Homodimer and heterodimers.</text>
</comment>
<keyword evidence="5 8" id="KW-0812">Transmembrane</keyword>
<evidence type="ECO:0000256" key="8">
    <source>
        <dbReference type="RuleBase" id="RU361233"/>
    </source>
</evidence>
<organism evidence="10 11">
    <name type="scientific">Fraxinus pennsylvanica</name>
    <dbReference type="NCBI Taxonomy" id="56036"/>
    <lineage>
        <taxon>Eukaryota</taxon>
        <taxon>Viridiplantae</taxon>
        <taxon>Streptophyta</taxon>
        <taxon>Embryophyta</taxon>
        <taxon>Tracheophyta</taxon>
        <taxon>Spermatophyta</taxon>
        <taxon>Magnoliopsida</taxon>
        <taxon>eudicotyledons</taxon>
        <taxon>Gunneridae</taxon>
        <taxon>Pentapetalae</taxon>
        <taxon>asterids</taxon>
        <taxon>lamiids</taxon>
        <taxon>Lamiales</taxon>
        <taxon>Oleaceae</taxon>
        <taxon>Oleeae</taxon>
        <taxon>Fraxinus</taxon>
    </lineage>
</organism>
<dbReference type="GO" id="GO:0005886">
    <property type="term" value="C:plasma membrane"/>
    <property type="evidence" value="ECO:0007669"/>
    <property type="project" value="UniProtKB-SubCell"/>
</dbReference>
<evidence type="ECO:0000256" key="2">
    <source>
        <dbReference type="ARBA" id="ARBA00007651"/>
    </source>
</evidence>
<dbReference type="InterPro" id="IPR044173">
    <property type="entry name" value="CASPL"/>
</dbReference>
<dbReference type="NCBIfam" id="TIGR01569">
    <property type="entry name" value="A_tha_TIGR01569"/>
    <property type="match status" value="1"/>
</dbReference>
<accession>A0AAD2DJV6</accession>
<proteinExistence type="inferred from homology"/>
<gene>
    <name evidence="10" type="ORF">FPE_LOCUS1462</name>
</gene>
<feature type="transmembrane region" description="Helical" evidence="8">
    <location>
        <begin position="100"/>
        <end position="123"/>
    </location>
</feature>
<sequence>MENTGNKSLHTTQKISFASQILLRVLAIACSLAATWLVITSKQTVVVFGIAVNARYSYSSALKFFALANIIACAFSVLSLFIVLFLGYKAVDSRNYFIIFLHDLILTMLLMAGCAAATAIGYLGKYGEGHTGWTGICDHFAKYCKRITLSVVLSFFCVVFYLFLTVISANKSRKI</sequence>
<dbReference type="PANTHER" id="PTHR36488">
    <property type="entry name" value="CASP-LIKE PROTEIN 1U1"/>
    <property type="match status" value="1"/>
</dbReference>
<evidence type="ECO:0000256" key="7">
    <source>
        <dbReference type="ARBA" id="ARBA00023136"/>
    </source>
</evidence>
<reference evidence="10" key="1">
    <citation type="submission" date="2023-05" db="EMBL/GenBank/DDBJ databases">
        <authorList>
            <person name="Huff M."/>
        </authorList>
    </citation>
    <scope>NUCLEOTIDE SEQUENCE</scope>
</reference>
<feature type="transmembrane region" description="Helical" evidence="8">
    <location>
        <begin position="21"/>
        <end position="39"/>
    </location>
</feature>
<dbReference type="Proteomes" id="UP000834106">
    <property type="component" value="Chromosome 1"/>
</dbReference>
<dbReference type="Pfam" id="PF04535">
    <property type="entry name" value="CASP_dom"/>
    <property type="match status" value="1"/>
</dbReference>
<dbReference type="EMBL" id="OU503036">
    <property type="protein sequence ID" value="CAI9754031.1"/>
    <property type="molecule type" value="Genomic_DNA"/>
</dbReference>
<evidence type="ECO:0000256" key="5">
    <source>
        <dbReference type="ARBA" id="ARBA00022692"/>
    </source>
</evidence>
<dbReference type="PANTHER" id="PTHR36488:SF8">
    <property type="entry name" value="CASP-LIKE PROTEIN 1U1"/>
    <property type="match status" value="1"/>
</dbReference>
<evidence type="ECO:0000256" key="1">
    <source>
        <dbReference type="ARBA" id="ARBA00004651"/>
    </source>
</evidence>
<dbReference type="AlphaFoldDB" id="A0AAD2DJV6"/>
<keyword evidence="4 8" id="KW-1003">Cell membrane</keyword>
<keyword evidence="7 8" id="KW-0472">Membrane</keyword>
<evidence type="ECO:0000256" key="3">
    <source>
        <dbReference type="ARBA" id="ARBA00011489"/>
    </source>
</evidence>
<dbReference type="InterPro" id="IPR006459">
    <property type="entry name" value="CASP/CASPL"/>
</dbReference>
<feature type="domain" description="Casparian strip membrane protein" evidence="9">
    <location>
        <begin position="19"/>
        <end position="160"/>
    </location>
</feature>
<dbReference type="InterPro" id="IPR006702">
    <property type="entry name" value="CASP_dom"/>
</dbReference>
<evidence type="ECO:0000313" key="11">
    <source>
        <dbReference type="Proteomes" id="UP000834106"/>
    </source>
</evidence>
<protein>
    <recommendedName>
        <fullName evidence="8">CASP-like protein</fullName>
    </recommendedName>
</protein>